<reference evidence="3" key="1">
    <citation type="submission" date="2014-09" db="EMBL/GenBank/DDBJ databases">
        <authorList>
            <person name="Mudge J."/>
            <person name="Ramaraj T."/>
            <person name="Lindquist I.E."/>
            <person name="Bharti A.K."/>
            <person name="Sundararajan A."/>
            <person name="Cameron C.T."/>
            <person name="Woodward J.E."/>
            <person name="May G.D."/>
            <person name="Brubaker C."/>
            <person name="Broadhvest J."/>
            <person name="Wilkins T.A."/>
        </authorList>
    </citation>
    <scope>NUCLEOTIDE SEQUENCE</scope>
    <source>
        <strain evidence="3">cv. AKA8401</strain>
    </source>
</reference>
<gene>
    <name evidence="2" type="ORF">F383_32727</name>
</gene>
<feature type="compositionally biased region" description="Basic and acidic residues" evidence="1">
    <location>
        <begin position="44"/>
        <end position="54"/>
    </location>
</feature>
<evidence type="ECO:0000313" key="2">
    <source>
        <dbReference type="EMBL" id="KHG25901.1"/>
    </source>
</evidence>
<accession>A0A0B0PR74</accession>
<dbReference type="AlphaFoldDB" id="A0A0B0PR74"/>
<evidence type="ECO:0000256" key="1">
    <source>
        <dbReference type="SAM" id="MobiDB-lite"/>
    </source>
</evidence>
<dbReference type="EMBL" id="KN434268">
    <property type="protein sequence ID" value="KHG25901.1"/>
    <property type="molecule type" value="Genomic_DNA"/>
</dbReference>
<sequence length="72" mass="7667">MSKSEILSTAKDTIASAISPAGPEQIPQTDLVRFGVSCLMPEKERDRADDHTVEDGPVGEAVASGLETKIRI</sequence>
<feature type="region of interest" description="Disordered" evidence="1">
    <location>
        <begin position="44"/>
        <end position="72"/>
    </location>
</feature>
<name>A0A0B0PR74_GOSAR</name>
<evidence type="ECO:0000313" key="3">
    <source>
        <dbReference type="Proteomes" id="UP000032142"/>
    </source>
</evidence>
<protein>
    <submittedName>
        <fullName evidence="2">Transaldolase</fullName>
    </submittedName>
</protein>
<proteinExistence type="predicted"/>
<dbReference type="Proteomes" id="UP000032142">
    <property type="component" value="Unassembled WGS sequence"/>
</dbReference>
<keyword evidence="3" id="KW-1185">Reference proteome</keyword>
<organism evidence="2 3">
    <name type="scientific">Gossypium arboreum</name>
    <name type="common">Tree cotton</name>
    <name type="synonym">Gossypium nanking</name>
    <dbReference type="NCBI Taxonomy" id="29729"/>
    <lineage>
        <taxon>Eukaryota</taxon>
        <taxon>Viridiplantae</taxon>
        <taxon>Streptophyta</taxon>
        <taxon>Embryophyta</taxon>
        <taxon>Tracheophyta</taxon>
        <taxon>Spermatophyta</taxon>
        <taxon>Magnoliopsida</taxon>
        <taxon>eudicotyledons</taxon>
        <taxon>Gunneridae</taxon>
        <taxon>Pentapetalae</taxon>
        <taxon>rosids</taxon>
        <taxon>malvids</taxon>
        <taxon>Malvales</taxon>
        <taxon>Malvaceae</taxon>
        <taxon>Malvoideae</taxon>
        <taxon>Gossypium</taxon>
    </lineage>
</organism>